<gene>
    <name evidence="3" type="ORF">C8P63_103102</name>
</gene>
<protein>
    <submittedName>
        <fullName evidence="3">QueT transporter</fullName>
    </submittedName>
</protein>
<dbReference type="OrthoDB" id="1706970at2"/>
<reference evidence="3 4" key="1">
    <citation type="submission" date="2018-04" db="EMBL/GenBank/DDBJ databases">
        <title>Genomic Encyclopedia of Archaeal and Bacterial Type Strains, Phase II (KMG-II): from individual species to whole genera.</title>
        <authorList>
            <person name="Goeker M."/>
        </authorList>
    </citation>
    <scope>NUCLEOTIDE SEQUENCE [LARGE SCALE GENOMIC DNA]</scope>
    <source>
        <strain evidence="3 4">DSM 45787</strain>
    </source>
</reference>
<evidence type="ECO:0000313" key="4">
    <source>
        <dbReference type="Proteomes" id="UP000244240"/>
    </source>
</evidence>
<comment type="caution">
    <text evidence="3">The sequence shown here is derived from an EMBL/GenBank/DDBJ whole genome shotgun (WGS) entry which is preliminary data.</text>
</comment>
<accession>A0A2T6C7M1</accession>
<sequence length="93" mass="9480">MPFRWLAPLPPVLVNAVIIGILLETVTGLDVTLPAAMLYVGGGQLAVCCGFGLPFCMCWSGSGSKPPAPAPVLNRIPGGASGPGRTLLPLRVA</sequence>
<dbReference type="AlphaFoldDB" id="A0A2T6C7M1"/>
<dbReference type="RefSeq" id="WP_108021883.1">
    <property type="nucleotide sequence ID" value="NZ_QBKR01000003.1"/>
</dbReference>
<evidence type="ECO:0000256" key="1">
    <source>
        <dbReference type="SAM" id="MobiDB-lite"/>
    </source>
</evidence>
<feature type="transmembrane region" description="Helical" evidence="2">
    <location>
        <begin position="12"/>
        <end position="29"/>
    </location>
</feature>
<evidence type="ECO:0000256" key="2">
    <source>
        <dbReference type="SAM" id="Phobius"/>
    </source>
</evidence>
<evidence type="ECO:0000313" key="3">
    <source>
        <dbReference type="EMBL" id="PTX64318.1"/>
    </source>
</evidence>
<keyword evidence="4" id="KW-1185">Reference proteome</keyword>
<keyword evidence="2" id="KW-0812">Transmembrane</keyword>
<proteinExistence type="predicted"/>
<keyword evidence="2" id="KW-1133">Transmembrane helix</keyword>
<name>A0A2T6C7M1_9BACL</name>
<organism evidence="3 4">
    <name type="scientific">Melghirimyces profundicolus</name>
    <dbReference type="NCBI Taxonomy" id="1242148"/>
    <lineage>
        <taxon>Bacteria</taxon>
        <taxon>Bacillati</taxon>
        <taxon>Bacillota</taxon>
        <taxon>Bacilli</taxon>
        <taxon>Bacillales</taxon>
        <taxon>Thermoactinomycetaceae</taxon>
        <taxon>Melghirimyces</taxon>
    </lineage>
</organism>
<keyword evidence="2" id="KW-0472">Membrane</keyword>
<feature type="transmembrane region" description="Helical" evidence="2">
    <location>
        <begin position="35"/>
        <end position="56"/>
    </location>
</feature>
<dbReference type="Proteomes" id="UP000244240">
    <property type="component" value="Unassembled WGS sequence"/>
</dbReference>
<dbReference type="EMBL" id="QBKR01000003">
    <property type="protein sequence ID" value="PTX64318.1"/>
    <property type="molecule type" value="Genomic_DNA"/>
</dbReference>
<feature type="region of interest" description="Disordered" evidence="1">
    <location>
        <begin position="74"/>
        <end position="93"/>
    </location>
</feature>